<keyword evidence="8" id="KW-1185">Reference proteome</keyword>
<accession>A0A443SE82</accession>
<dbReference type="InterPro" id="IPR002159">
    <property type="entry name" value="CD36_fam"/>
</dbReference>
<proteinExistence type="inferred from homology"/>
<dbReference type="PANTHER" id="PTHR11923">
    <property type="entry name" value="SCAVENGER RECEPTOR CLASS B TYPE-1 SR-B1"/>
    <property type="match status" value="1"/>
</dbReference>
<dbReference type="Pfam" id="PF01130">
    <property type="entry name" value="CD36"/>
    <property type="match status" value="1"/>
</dbReference>
<evidence type="ECO:0000256" key="6">
    <source>
        <dbReference type="ARBA" id="ARBA00023180"/>
    </source>
</evidence>
<reference evidence="7 8" key="1">
    <citation type="journal article" date="2018" name="Gigascience">
        <title>Genomes of trombidid mites reveal novel predicted allergens and laterally-transferred genes associated with secondary metabolism.</title>
        <authorList>
            <person name="Dong X."/>
            <person name="Chaisiri K."/>
            <person name="Xia D."/>
            <person name="Armstrong S.D."/>
            <person name="Fang Y."/>
            <person name="Donnelly M.J."/>
            <person name="Kadowaki T."/>
            <person name="McGarry J.W."/>
            <person name="Darby A.C."/>
            <person name="Makepeace B.L."/>
        </authorList>
    </citation>
    <scope>NUCLEOTIDE SEQUENCE [LARGE SCALE GENOMIC DNA]</scope>
    <source>
        <strain evidence="7">UoL-UT</strain>
    </source>
</reference>
<evidence type="ECO:0000313" key="7">
    <source>
        <dbReference type="EMBL" id="RWS25825.1"/>
    </source>
</evidence>
<sequence>MIPWLTKKEISKQIAIVNGTDSFERWKNPPVPFLMKFYIFELTNALELQSGGKANVTQRGPYVFKEVRQKKIVNISSDGSNIAYLDLKSYYFIENLSNGTLDDQITFINIPLIAATKVATQRPNGDTLLDTLFKTQKLTIDERKTVKQILFDGYVVDFVKRLEIIAKQLGIPLAESLPDDTFGFFYRKNCTLETSNCLDNFIHAIDSGKFNADNVGQYISINGSRSLDYWNGTYCNMLKGTDGSRFHPSVDATERLQVFAIELCRSIYLDSVGEVELKDINLLRFKMSSNFYKGPHKEPSNKCFCVKPKVEEAHCQVDGILEISTCQKGAPIALTGPHFYKVDPRVAQLVNGLSPDPKLHETFVDIEPVSIKYLPKFAFIHSFKEHRISYEWCKKNTS</sequence>
<keyword evidence="4" id="KW-1133">Transmembrane helix</keyword>
<evidence type="ECO:0000256" key="5">
    <source>
        <dbReference type="ARBA" id="ARBA00023136"/>
    </source>
</evidence>
<comment type="subcellular location">
    <subcellularLocation>
        <location evidence="1">Membrane</location>
    </subcellularLocation>
</comment>
<organism evidence="7 8">
    <name type="scientific">Leptotrombidium deliense</name>
    <dbReference type="NCBI Taxonomy" id="299467"/>
    <lineage>
        <taxon>Eukaryota</taxon>
        <taxon>Metazoa</taxon>
        <taxon>Ecdysozoa</taxon>
        <taxon>Arthropoda</taxon>
        <taxon>Chelicerata</taxon>
        <taxon>Arachnida</taxon>
        <taxon>Acari</taxon>
        <taxon>Acariformes</taxon>
        <taxon>Trombidiformes</taxon>
        <taxon>Prostigmata</taxon>
        <taxon>Anystina</taxon>
        <taxon>Parasitengona</taxon>
        <taxon>Trombiculoidea</taxon>
        <taxon>Trombiculidae</taxon>
        <taxon>Leptotrombidium</taxon>
    </lineage>
</organism>
<comment type="caution">
    <text evidence="7">The sequence shown here is derived from an EMBL/GenBank/DDBJ whole genome shotgun (WGS) entry which is preliminary data.</text>
</comment>
<dbReference type="GO" id="GO:0005737">
    <property type="term" value="C:cytoplasm"/>
    <property type="evidence" value="ECO:0007669"/>
    <property type="project" value="TreeGrafter"/>
</dbReference>
<evidence type="ECO:0000313" key="8">
    <source>
        <dbReference type="Proteomes" id="UP000288716"/>
    </source>
</evidence>
<evidence type="ECO:0000256" key="3">
    <source>
        <dbReference type="ARBA" id="ARBA00022692"/>
    </source>
</evidence>
<dbReference type="AlphaFoldDB" id="A0A443SE82"/>
<name>A0A443SE82_9ACAR</name>
<evidence type="ECO:0000256" key="2">
    <source>
        <dbReference type="ARBA" id="ARBA00010532"/>
    </source>
</evidence>
<keyword evidence="3" id="KW-0812">Transmembrane</keyword>
<dbReference type="Proteomes" id="UP000288716">
    <property type="component" value="Unassembled WGS sequence"/>
</dbReference>
<keyword evidence="6" id="KW-0325">Glycoprotein</keyword>
<evidence type="ECO:0000256" key="4">
    <source>
        <dbReference type="ARBA" id="ARBA00022989"/>
    </source>
</evidence>
<dbReference type="VEuPathDB" id="VectorBase:LDEU006215"/>
<dbReference type="GO" id="GO:0005044">
    <property type="term" value="F:scavenger receptor activity"/>
    <property type="evidence" value="ECO:0007669"/>
    <property type="project" value="TreeGrafter"/>
</dbReference>
<comment type="similarity">
    <text evidence="2">Belongs to the CD36 family.</text>
</comment>
<dbReference type="OrthoDB" id="514335at2759"/>
<evidence type="ECO:0000256" key="1">
    <source>
        <dbReference type="ARBA" id="ARBA00004370"/>
    </source>
</evidence>
<dbReference type="EMBL" id="NCKV01003346">
    <property type="protein sequence ID" value="RWS25825.1"/>
    <property type="molecule type" value="Genomic_DNA"/>
</dbReference>
<gene>
    <name evidence="7" type="ORF">B4U80_05167</name>
</gene>
<dbReference type="STRING" id="299467.A0A443SE82"/>
<dbReference type="PRINTS" id="PR01609">
    <property type="entry name" value="CD36FAMILY"/>
</dbReference>
<dbReference type="PANTHER" id="PTHR11923:SF111">
    <property type="entry name" value="LYSOSOME MEMBRANE PROTEIN 2-LIKE"/>
    <property type="match status" value="1"/>
</dbReference>
<protein>
    <submittedName>
        <fullName evidence="7">Platelet glycoprotein 4-like protein</fullName>
    </submittedName>
</protein>
<dbReference type="GO" id="GO:0016020">
    <property type="term" value="C:membrane"/>
    <property type="evidence" value="ECO:0007669"/>
    <property type="project" value="UniProtKB-SubCell"/>
</dbReference>
<keyword evidence="5" id="KW-0472">Membrane</keyword>